<organism evidence="2 3">
    <name type="scientific">Candidatus Scatomorpha intestinavium</name>
    <dbReference type="NCBI Taxonomy" id="2840922"/>
    <lineage>
        <taxon>Bacteria</taxon>
        <taxon>Bacillati</taxon>
        <taxon>Bacillota</taxon>
        <taxon>Clostridia</taxon>
        <taxon>Eubacteriales</taxon>
        <taxon>Candidatus Scatomorpha</taxon>
    </lineage>
</organism>
<dbReference type="CDD" id="cd04301">
    <property type="entry name" value="NAT_SF"/>
    <property type="match status" value="1"/>
</dbReference>
<comment type="caution">
    <text evidence="2">The sequence shown here is derived from an EMBL/GenBank/DDBJ whole genome shotgun (WGS) entry which is preliminary data.</text>
</comment>
<dbReference type="AlphaFoldDB" id="A0A9D1CT97"/>
<reference evidence="2" key="2">
    <citation type="journal article" date="2021" name="PeerJ">
        <title>Extensive microbial diversity within the chicken gut microbiome revealed by metagenomics and culture.</title>
        <authorList>
            <person name="Gilroy R."/>
            <person name="Ravi A."/>
            <person name="Getino M."/>
            <person name="Pursley I."/>
            <person name="Horton D.L."/>
            <person name="Alikhan N.F."/>
            <person name="Baker D."/>
            <person name="Gharbi K."/>
            <person name="Hall N."/>
            <person name="Watson M."/>
            <person name="Adriaenssens E.M."/>
            <person name="Foster-Nyarko E."/>
            <person name="Jarju S."/>
            <person name="Secka A."/>
            <person name="Antonio M."/>
            <person name="Oren A."/>
            <person name="Chaudhuri R.R."/>
            <person name="La Ragione R."/>
            <person name="Hildebrand F."/>
            <person name="Pallen M.J."/>
        </authorList>
    </citation>
    <scope>NUCLEOTIDE SEQUENCE</scope>
    <source>
        <strain evidence="2">ChiBcolR7-354</strain>
    </source>
</reference>
<accession>A0A9D1CT97</accession>
<dbReference type="Proteomes" id="UP000824262">
    <property type="component" value="Unassembled WGS sequence"/>
</dbReference>
<name>A0A9D1CT97_9FIRM</name>
<dbReference type="InterPro" id="IPR016181">
    <property type="entry name" value="Acyl_CoA_acyltransferase"/>
</dbReference>
<dbReference type="PROSITE" id="PS51186">
    <property type="entry name" value="GNAT"/>
    <property type="match status" value="1"/>
</dbReference>
<dbReference type="EMBL" id="DVGA01000087">
    <property type="protein sequence ID" value="HIQ79223.1"/>
    <property type="molecule type" value="Genomic_DNA"/>
</dbReference>
<dbReference type="PANTHER" id="PTHR43328:SF1">
    <property type="entry name" value="N-ACETYLTRANSFERASE DOMAIN-CONTAINING PROTEIN"/>
    <property type="match status" value="1"/>
</dbReference>
<sequence length="181" mass="19802">METTVIRPWRPEDAPALAEALNNRKVLANLRDGLPFPYTERDALGYISAMLAAEPGEVFAFAIDCGGRAAGSISVTRCGNIHRRTAEIGYYLGEAYWGRGLATRAVSEACEYVFSNSDILRIFAEPFERNAASRRVLEKSGFTLEGILRANAIKDGQVLNMCMYSRLSPELEGGYGAGQGR</sequence>
<proteinExistence type="predicted"/>
<gene>
    <name evidence="2" type="ORF">IAB77_08195</name>
</gene>
<reference evidence="2" key="1">
    <citation type="submission" date="2020-10" db="EMBL/GenBank/DDBJ databases">
        <authorList>
            <person name="Gilroy R."/>
        </authorList>
    </citation>
    <scope>NUCLEOTIDE SEQUENCE</scope>
    <source>
        <strain evidence="2">ChiBcolR7-354</strain>
    </source>
</reference>
<evidence type="ECO:0000313" key="2">
    <source>
        <dbReference type="EMBL" id="HIQ79223.1"/>
    </source>
</evidence>
<dbReference type="SUPFAM" id="SSF55729">
    <property type="entry name" value="Acyl-CoA N-acyltransferases (Nat)"/>
    <property type="match status" value="1"/>
</dbReference>
<evidence type="ECO:0000313" key="3">
    <source>
        <dbReference type="Proteomes" id="UP000824262"/>
    </source>
</evidence>
<dbReference type="Gene3D" id="3.40.630.30">
    <property type="match status" value="1"/>
</dbReference>
<evidence type="ECO:0000259" key="1">
    <source>
        <dbReference type="PROSITE" id="PS51186"/>
    </source>
</evidence>
<dbReference type="Pfam" id="PF13302">
    <property type="entry name" value="Acetyltransf_3"/>
    <property type="match status" value="1"/>
</dbReference>
<protein>
    <submittedName>
        <fullName evidence="2">GNAT family N-acetyltransferase</fullName>
    </submittedName>
</protein>
<dbReference type="PANTHER" id="PTHR43328">
    <property type="entry name" value="ACETYLTRANSFERASE-RELATED"/>
    <property type="match status" value="1"/>
</dbReference>
<dbReference type="InterPro" id="IPR000182">
    <property type="entry name" value="GNAT_dom"/>
</dbReference>
<dbReference type="GO" id="GO:0016747">
    <property type="term" value="F:acyltransferase activity, transferring groups other than amino-acyl groups"/>
    <property type="evidence" value="ECO:0007669"/>
    <property type="project" value="InterPro"/>
</dbReference>
<feature type="domain" description="N-acetyltransferase" evidence="1">
    <location>
        <begin position="4"/>
        <end position="168"/>
    </location>
</feature>